<evidence type="ECO:0000256" key="1">
    <source>
        <dbReference type="SAM" id="MobiDB-lite"/>
    </source>
</evidence>
<evidence type="ECO:0000313" key="3">
    <source>
        <dbReference type="EMBL" id="EGA67116.1"/>
    </source>
</evidence>
<evidence type="ECO:0000313" key="4">
    <source>
        <dbReference type="Proteomes" id="UP000004371"/>
    </source>
</evidence>
<keyword evidence="2" id="KW-0732">Signal</keyword>
<accession>E8LQ54</accession>
<reference evidence="3 4" key="1">
    <citation type="journal article" date="2012" name="Int. J. Syst. Evol. Microbiol.">
        <title>Vibrio caribbeanicus sp. nov., isolated from the marine sponge Scleritoderma cyanea.</title>
        <authorList>
            <person name="Hoffmann M."/>
            <person name="Monday S.R."/>
            <person name="Allard M.W."/>
            <person name="Strain E.A."/>
            <person name="Whittaker P."/>
            <person name="Naum M."/>
            <person name="McCarthy P.J."/>
            <person name="Lopez J.V."/>
            <person name="Fischer M."/>
            <person name="Brown E.W."/>
        </authorList>
    </citation>
    <scope>NUCLEOTIDE SEQUENCE [LARGE SCALE GENOMIC DNA]</scope>
    <source>
        <strain evidence="3 4">LMG 20546</strain>
    </source>
</reference>
<organism evidence="3 4">
    <name type="scientific">Vibrio brasiliensis LMG 20546</name>
    <dbReference type="NCBI Taxonomy" id="945543"/>
    <lineage>
        <taxon>Bacteria</taxon>
        <taxon>Pseudomonadati</taxon>
        <taxon>Pseudomonadota</taxon>
        <taxon>Gammaproteobacteria</taxon>
        <taxon>Vibrionales</taxon>
        <taxon>Vibrionaceae</taxon>
        <taxon>Vibrio</taxon>
        <taxon>Vibrio oreintalis group</taxon>
    </lineage>
</organism>
<dbReference type="STRING" id="945543.VIBR0546_05473"/>
<proteinExistence type="predicted"/>
<gene>
    <name evidence="3" type="ORF">VIBR0546_05473</name>
</gene>
<dbReference type="eggNOG" id="ENOG5033AIK">
    <property type="taxonomic scope" value="Bacteria"/>
</dbReference>
<comment type="caution">
    <text evidence="3">The sequence shown here is derived from an EMBL/GenBank/DDBJ whole genome shotgun (WGS) entry which is preliminary data.</text>
</comment>
<dbReference type="EMBL" id="AEVS01000015">
    <property type="protein sequence ID" value="EGA67116.1"/>
    <property type="molecule type" value="Genomic_DNA"/>
</dbReference>
<feature type="signal peptide" evidence="2">
    <location>
        <begin position="1"/>
        <end position="19"/>
    </location>
</feature>
<feature type="region of interest" description="Disordered" evidence="1">
    <location>
        <begin position="24"/>
        <end position="43"/>
    </location>
</feature>
<sequence>MVNKWLIAVLMLFATNAWSAQDPTAPLGWTKQEQPSAKPKKVRPPLPRLQAIVCLDEKNCSATLSGEVRLVGELINGYRLNQVDSDAVILSRGKQQWKLELFSMEVKQ</sequence>
<dbReference type="RefSeq" id="WP_006877963.1">
    <property type="nucleotide sequence ID" value="NZ_AEVS01000015.1"/>
</dbReference>
<keyword evidence="4" id="KW-1185">Reference proteome</keyword>
<name>E8LQ54_9VIBR</name>
<feature type="chain" id="PRO_5003226896" evidence="2">
    <location>
        <begin position="20"/>
        <end position="108"/>
    </location>
</feature>
<dbReference type="AlphaFoldDB" id="E8LQ54"/>
<evidence type="ECO:0000256" key="2">
    <source>
        <dbReference type="SAM" id="SignalP"/>
    </source>
</evidence>
<dbReference type="Proteomes" id="UP000004371">
    <property type="component" value="Unassembled WGS sequence"/>
</dbReference>
<protein>
    <submittedName>
        <fullName evidence="3">MSHA biogenesis protein MshK</fullName>
    </submittedName>
</protein>